<name>A3C2F4_ORYSJ</name>
<dbReference type="Proteomes" id="UP000007752">
    <property type="component" value="Chromosome 10"/>
</dbReference>
<feature type="compositionally biased region" description="Basic residues" evidence="1">
    <location>
        <begin position="82"/>
        <end position="95"/>
    </location>
</feature>
<gene>
    <name evidence="2" type="ORF">OsJ_30684</name>
</gene>
<feature type="compositionally biased region" description="Gly residues" evidence="1">
    <location>
        <begin position="133"/>
        <end position="155"/>
    </location>
</feature>
<feature type="region of interest" description="Disordered" evidence="1">
    <location>
        <begin position="42"/>
        <end position="108"/>
    </location>
</feature>
<dbReference type="EMBL" id="CM000147">
    <property type="protein sequence ID" value="EAZ15267.1"/>
    <property type="molecule type" value="Genomic_DNA"/>
</dbReference>
<evidence type="ECO:0000313" key="2">
    <source>
        <dbReference type="EMBL" id="EAZ15267.1"/>
    </source>
</evidence>
<dbReference type="AlphaFoldDB" id="A3C2F4"/>
<evidence type="ECO:0000256" key="1">
    <source>
        <dbReference type="SAM" id="MobiDB-lite"/>
    </source>
</evidence>
<accession>A3C2F4</accession>
<protein>
    <submittedName>
        <fullName evidence="2">Uncharacterized protein</fullName>
    </submittedName>
</protein>
<organism evidence="2">
    <name type="scientific">Oryza sativa subsp. japonica</name>
    <name type="common">Rice</name>
    <dbReference type="NCBI Taxonomy" id="39947"/>
    <lineage>
        <taxon>Eukaryota</taxon>
        <taxon>Viridiplantae</taxon>
        <taxon>Streptophyta</taxon>
        <taxon>Embryophyta</taxon>
        <taxon>Tracheophyta</taxon>
        <taxon>Spermatophyta</taxon>
        <taxon>Magnoliopsida</taxon>
        <taxon>Liliopsida</taxon>
        <taxon>Poales</taxon>
        <taxon>Poaceae</taxon>
        <taxon>BOP clade</taxon>
        <taxon>Oryzoideae</taxon>
        <taxon>Oryzeae</taxon>
        <taxon>Oryzinae</taxon>
        <taxon>Oryza</taxon>
        <taxon>Oryza sativa</taxon>
    </lineage>
</organism>
<proteinExistence type="predicted"/>
<feature type="region of interest" description="Disordered" evidence="1">
    <location>
        <begin position="132"/>
        <end position="158"/>
    </location>
</feature>
<sequence length="182" mass="18129">MVANVRIRARPAGSGGTQLAAGRSGGGGIWRCVVAADRAGGGGNPLRSTPFWPDLAGLTPSDGGRRGSGRAGGGEEAVAGKRQSRRRLRGRRSWPRVRPGAGGAAGRVGRRRLKRGDGWEAASRAPLRMAMAGRGGSGPPEGGSGVGQARGGGGTAELAATSAAAMAREHGATVTVATAWSS</sequence>
<feature type="region of interest" description="Disordered" evidence="1">
    <location>
        <begin position="1"/>
        <end position="24"/>
    </location>
</feature>
<reference evidence="2" key="2">
    <citation type="submission" date="2008-12" db="EMBL/GenBank/DDBJ databases">
        <title>Improved gene annotation of the rice (Oryza sativa) genomes.</title>
        <authorList>
            <person name="Wang J."/>
            <person name="Li R."/>
            <person name="Fan W."/>
            <person name="Huang Q."/>
            <person name="Zhang J."/>
            <person name="Zhou Y."/>
            <person name="Hu Y."/>
            <person name="Zi S."/>
            <person name="Li J."/>
            <person name="Ni P."/>
            <person name="Zheng H."/>
            <person name="Zhang Y."/>
            <person name="Zhao M."/>
            <person name="Hao Q."/>
            <person name="McDermott J."/>
            <person name="Samudrala R."/>
            <person name="Kristiansen K."/>
            <person name="Wong G.K.-S."/>
        </authorList>
    </citation>
    <scope>NUCLEOTIDE SEQUENCE</scope>
</reference>
<reference evidence="2" key="1">
    <citation type="journal article" date="2005" name="PLoS Biol.">
        <title>The genomes of Oryza sativa: a history of duplications.</title>
        <authorList>
            <person name="Yu J."/>
            <person name="Wang J."/>
            <person name="Lin W."/>
            <person name="Li S."/>
            <person name="Li H."/>
            <person name="Zhou J."/>
            <person name="Ni P."/>
            <person name="Dong W."/>
            <person name="Hu S."/>
            <person name="Zeng C."/>
            <person name="Zhang J."/>
            <person name="Zhang Y."/>
            <person name="Li R."/>
            <person name="Xu Z."/>
            <person name="Li S."/>
            <person name="Li X."/>
            <person name="Zheng H."/>
            <person name="Cong L."/>
            <person name="Lin L."/>
            <person name="Yin J."/>
            <person name="Geng J."/>
            <person name="Li G."/>
            <person name="Shi J."/>
            <person name="Liu J."/>
            <person name="Lv H."/>
            <person name="Li J."/>
            <person name="Wang J."/>
            <person name="Deng Y."/>
            <person name="Ran L."/>
            <person name="Shi X."/>
            <person name="Wang X."/>
            <person name="Wu Q."/>
            <person name="Li C."/>
            <person name="Ren X."/>
            <person name="Wang J."/>
            <person name="Wang X."/>
            <person name="Li D."/>
            <person name="Liu D."/>
            <person name="Zhang X."/>
            <person name="Ji Z."/>
            <person name="Zhao W."/>
            <person name="Sun Y."/>
            <person name="Zhang Z."/>
            <person name="Bao J."/>
            <person name="Han Y."/>
            <person name="Dong L."/>
            <person name="Ji J."/>
            <person name="Chen P."/>
            <person name="Wu S."/>
            <person name="Liu J."/>
            <person name="Xiao Y."/>
            <person name="Bu D."/>
            <person name="Tan J."/>
            <person name="Yang L."/>
            <person name="Ye C."/>
            <person name="Zhang J."/>
            <person name="Xu J."/>
            <person name="Zhou Y."/>
            <person name="Yu Y."/>
            <person name="Zhang B."/>
            <person name="Zhuang S."/>
            <person name="Wei H."/>
            <person name="Liu B."/>
            <person name="Lei M."/>
            <person name="Yu H."/>
            <person name="Li Y."/>
            <person name="Xu H."/>
            <person name="Wei S."/>
            <person name="He X."/>
            <person name="Fang L."/>
            <person name="Zhang Z."/>
            <person name="Zhang Y."/>
            <person name="Huang X."/>
            <person name="Su Z."/>
            <person name="Tong W."/>
            <person name="Li J."/>
            <person name="Tong Z."/>
            <person name="Li S."/>
            <person name="Ye J."/>
            <person name="Wang L."/>
            <person name="Fang L."/>
            <person name="Lei T."/>
            <person name="Chen C."/>
            <person name="Chen H."/>
            <person name="Xu Z."/>
            <person name="Li H."/>
            <person name="Huang H."/>
            <person name="Zhang F."/>
            <person name="Xu H."/>
            <person name="Li N."/>
            <person name="Zhao C."/>
            <person name="Li S."/>
            <person name="Dong L."/>
            <person name="Huang Y."/>
            <person name="Li L."/>
            <person name="Xi Y."/>
            <person name="Qi Q."/>
            <person name="Li W."/>
            <person name="Zhang B."/>
            <person name="Hu W."/>
            <person name="Zhang Y."/>
            <person name="Tian X."/>
            <person name="Jiao Y."/>
            <person name="Liang X."/>
            <person name="Jin J."/>
            <person name="Gao L."/>
            <person name="Zheng W."/>
            <person name="Hao B."/>
            <person name="Liu S."/>
            <person name="Wang W."/>
            <person name="Yuan L."/>
            <person name="Cao M."/>
            <person name="McDermott J."/>
            <person name="Samudrala R."/>
            <person name="Wang J."/>
            <person name="Wong G.K."/>
            <person name="Yang H."/>
        </authorList>
    </citation>
    <scope>NUCLEOTIDE SEQUENCE [LARGE SCALE GENOMIC DNA]</scope>
</reference>